<dbReference type="InterPro" id="IPR010130">
    <property type="entry name" value="T1SS_OMP_TolC"/>
</dbReference>
<dbReference type="Pfam" id="PF02321">
    <property type="entry name" value="OEP"/>
    <property type="match status" value="2"/>
</dbReference>
<dbReference type="Proteomes" id="UP000019918">
    <property type="component" value="Unassembled WGS sequence"/>
</dbReference>
<evidence type="ECO:0000313" key="10">
    <source>
        <dbReference type="Proteomes" id="UP000019918"/>
    </source>
</evidence>
<evidence type="ECO:0000256" key="8">
    <source>
        <dbReference type="SAM" id="SignalP"/>
    </source>
</evidence>
<keyword evidence="8" id="KW-0732">Signal</keyword>
<evidence type="ECO:0000256" key="4">
    <source>
        <dbReference type="ARBA" id="ARBA00022452"/>
    </source>
</evidence>
<keyword evidence="10" id="KW-1185">Reference proteome</keyword>
<feature type="chain" id="PRO_5001474030" evidence="8">
    <location>
        <begin position="27"/>
        <end position="454"/>
    </location>
</feature>
<evidence type="ECO:0000256" key="1">
    <source>
        <dbReference type="ARBA" id="ARBA00004442"/>
    </source>
</evidence>
<organism evidence="9 10">
    <name type="scientific">Erwinia mallotivora</name>
    <dbReference type="NCBI Taxonomy" id="69222"/>
    <lineage>
        <taxon>Bacteria</taxon>
        <taxon>Pseudomonadati</taxon>
        <taxon>Pseudomonadota</taxon>
        <taxon>Gammaproteobacteria</taxon>
        <taxon>Enterobacterales</taxon>
        <taxon>Erwiniaceae</taxon>
        <taxon>Erwinia</taxon>
    </lineage>
</organism>
<evidence type="ECO:0000256" key="7">
    <source>
        <dbReference type="ARBA" id="ARBA00023237"/>
    </source>
</evidence>
<evidence type="ECO:0000256" key="3">
    <source>
        <dbReference type="ARBA" id="ARBA00022448"/>
    </source>
</evidence>
<dbReference type="GO" id="GO:1990281">
    <property type="term" value="C:efflux pump complex"/>
    <property type="evidence" value="ECO:0007669"/>
    <property type="project" value="TreeGrafter"/>
</dbReference>
<evidence type="ECO:0000313" key="9">
    <source>
        <dbReference type="EMBL" id="EXU77028.1"/>
    </source>
</evidence>
<keyword evidence="3" id="KW-0813">Transport</keyword>
<name>A0A014NC88_9GAMM</name>
<dbReference type="Gene3D" id="1.20.1600.10">
    <property type="entry name" value="Outer membrane efflux proteins (OEP)"/>
    <property type="match status" value="1"/>
</dbReference>
<sequence>MIMQKTRLIILSLLITLSSVSLQAQALTLDEAWHLALNHDPGYLAALKEQAAANEDAAIATAGLLPAVSLSWQNAPKNWQQQNYSQTDIRGQHHNVERQQQYQSYSGAVTLVQPLLDYEAWARYQQGIRQKTGSEHRLRQRFQDLAVRVVEAYLKVVSCREKQALLSQRMTLLEQQRLLNQRLYRAGEAAITELKETEAEYALAVAEHLEAGDVLEAARGELEMITGQPLVTDLPVRLTDATTALPIPSGGWQAWQKNALALNPQLQAMKQDVESRRYDIERKRAAFFPRVELYATHSQSDSATDTSVHQQYRTDSLGIRVKMALYAGGSNAASIRQATAKYEQAQFTRDAQRLKTVNELRQFYNQCLHGPVKIQAWLAAVAAARTQLSATRKSILAGQRINIDLLNAGQKLFKSQLDLADEKFNYMKAWINLLDRSGTLSIEDLATLNRHLME</sequence>
<keyword evidence="6" id="KW-0472">Membrane</keyword>
<dbReference type="AlphaFoldDB" id="A0A014NC88"/>
<keyword evidence="5" id="KW-0812">Transmembrane</keyword>
<dbReference type="InterPro" id="IPR003423">
    <property type="entry name" value="OMP_efflux"/>
</dbReference>
<comment type="subcellular location">
    <subcellularLocation>
        <location evidence="1">Cell outer membrane</location>
    </subcellularLocation>
</comment>
<dbReference type="GO" id="GO:0015288">
    <property type="term" value="F:porin activity"/>
    <property type="evidence" value="ECO:0007669"/>
    <property type="project" value="TreeGrafter"/>
</dbReference>
<comment type="similarity">
    <text evidence="2">Belongs to the outer membrane factor (OMF) (TC 1.B.17) family.</text>
</comment>
<dbReference type="PANTHER" id="PTHR30026:SF20">
    <property type="entry name" value="OUTER MEMBRANE PROTEIN TOLC"/>
    <property type="match status" value="1"/>
</dbReference>
<accession>A0A014NC88</accession>
<protein>
    <submittedName>
        <fullName evidence="9">Peptidase</fullName>
    </submittedName>
</protein>
<keyword evidence="7" id="KW-0998">Cell outer membrane</keyword>
<dbReference type="PATRIC" id="fig|69222.5.peg.325"/>
<dbReference type="GO" id="GO:0015562">
    <property type="term" value="F:efflux transmembrane transporter activity"/>
    <property type="evidence" value="ECO:0007669"/>
    <property type="project" value="InterPro"/>
</dbReference>
<dbReference type="EMBL" id="JFHN01000018">
    <property type="protein sequence ID" value="EXU77028.1"/>
    <property type="molecule type" value="Genomic_DNA"/>
</dbReference>
<feature type="signal peptide" evidence="8">
    <location>
        <begin position="1"/>
        <end position="26"/>
    </location>
</feature>
<comment type="caution">
    <text evidence="9">The sequence shown here is derived from an EMBL/GenBank/DDBJ whole genome shotgun (WGS) entry which is preliminary data.</text>
</comment>
<evidence type="ECO:0000256" key="2">
    <source>
        <dbReference type="ARBA" id="ARBA00007613"/>
    </source>
</evidence>
<dbReference type="PANTHER" id="PTHR30026">
    <property type="entry name" value="OUTER MEMBRANE PROTEIN TOLC"/>
    <property type="match status" value="1"/>
</dbReference>
<dbReference type="SUPFAM" id="SSF56954">
    <property type="entry name" value="Outer membrane efflux proteins (OEP)"/>
    <property type="match status" value="1"/>
</dbReference>
<evidence type="ECO:0000256" key="5">
    <source>
        <dbReference type="ARBA" id="ARBA00022692"/>
    </source>
</evidence>
<reference evidence="9 10" key="1">
    <citation type="submission" date="2014-02" db="EMBL/GenBank/DDBJ databases">
        <title>Draft genome of Erwinia mallotivora strain BT-MARDI, a papaya dieback pathogen.</title>
        <authorList>
            <person name="Redzuan R."/>
            <person name="Abu Bakar N."/>
            <person name="Badrun R."/>
            <person name="Mohd Raih M.F."/>
            <person name="Rozano L."/>
            <person name="Mat Amin N."/>
        </authorList>
    </citation>
    <scope>NUCLEOTIDE SEQUENCE [LARGE SCALE GENOMIC DNA]</scope>
    <source>
        <strain evidence="9 10">BT-MARDI</strain>
    </source>
</reference>
<dbReference type="InterPro" id="IPR051906">
    <property type="entry name" value="TolC-like"/>
</dbReference>
<evidence type="ECO:0000256" key="6">
    <source>
        <dbReference type="ARBA" id="ARBA00023136"/>
    </source>
</evidence>
<dbReference type="GO" id="GO:0009279">
    <property type="term" value="C:cell outer membrane"/>
    <property type="evidence" value="ECO:0007669"/>
    <property type="project" value="UniProtKB-SubCell"/>
</dbReference>
<dbReference type="NCBIfam" id="TIGR01844">
    <property type="entry name" value="type_I_sec_TolC"/>
    <property type="match status" value="1"/>
</dbReference>
<keyword evidence="4" id="KW-1134">Transmembrane beta strand</keyword>
<gene>
    <name evidence="9" type="ORF">BG55_01515</name>
</gene>
<dbReference type="STRING" id="69222.BG55_01515"/>
<proteinExistence type="inferred from homology"/>